<gene>
    <name evidence="1" type="ORF">OPV22_000661</name>
</gene>
<sequence length="118" mass="13341">MTRRSERSQKNENRVSLSKWIGKGLSRMLDRGDGRGGGEIVRGIEGEEDVKRKESRAYIAVSHDSNVARSLCYIIEHYQDPQNLWSETGNVVGRQLIPSLSRSKKKKSGCNKAEKTLH</sequence>
<organism evidence="1 2">
    <name type="scientific">Ensete ventricosum</name>
    <name type="common">Abyssinian banana</name>
    <name type="synonym">Musa ensete</name>
    <dbReference type="NCBI Taxonomy" id="4639"/>
    <lineage>
        <taxon>Eukaryota</taxon>
        <taxon>Viridiplantae</taxon>
        <taxon>Streptophyta</taxon>
        <taxon>Embryophyta</taxon>
        <taxon>Tracheophyta</taxon>
        <taxon>Spermatophyta</taxon>
        <taxon>Magnoliopsida</taxon>
        <taxon>Liliopsida</taxon>
        <taxon>Zingiberales</taxon>
        <taxon>Musaceae</taxon>
        <taxon>Ensete</taxon>
    </lineage>
</organism>
<dbReference type="EMBL" id="JAQQAF010000001">
    <property type="protein sequence ID" value="KAJ8510227.1"/>
    <property type="molecule type" value="Genomic_DNA"/>
</dbReference>
<protein>
    <submittedName>
        <fullName evidence="1">Uncharacterized protein</fullName>
    </submittedName>
</protein>
<evidence type="ECO:0000313" key="2">
    <source>
        <dbReference type="Proteomes" id="UP001222027"/>
    </source>
</evidence>
<dbReference type="AlphaFoldDB" id="A0AAV8RTD9"/>
<proteinExistence type="predicted"/>
<dbReference type="Proteomes" id="UP001222027">
    <property type="component" value="Unassembled WGS sequence"/>
</dbReference>
<keyword evidence="2" id="KW-1185">Reference proteome</keyword>
<evidence type="ECO:0000313" key="1">
    <source>
        <dbReference type="EMBL" id="KAJ8510227.1"/>
    </source>
</evidence>
<name>A0AAV8RTD9_ENSVE</name>
<reference evidence="1 2" key="1">
    <citation type="submission" date="2022-12" db="EMBL/GenBank/DDBJ databases">
        <title>Chromosome-scale assembly of the Ensete ventricosum genome.</title>
        <authorList>
            <person name="Dussert Y."/>
            <person name="Stocks J."/>
            <person name="Wendawek A."/>
            <person name="Woldeyes F."/>
            <person name="Nichols R.A."/>
            <person name="Borrell J.S."/>
        </authorList>
    </citation>
    <scope>NUCLEOTIDE SEQUENCE [LARGE SCALE GENOMIC DNA]</scope>
    <source>
        <strain evidence="2">cv. Maze</strain>
        <tissue evidence="1">Seeds</tissue>
    </source>
</reference>
<comment type="caution">
    <text evidence="1">The sequence shown here is derived from an EMBL/GenBank/DDBJ whole genome shotgun (WGS) entry which is preliminary data.</text>
</comment>
<accession>A0AAV8RTD9</accession>